<evidence type="ECO:0000313" key="1">
    <source>
        <dbReference type="EMBL" id="NBI08284.1"/>
    </source>
</evidence>
<proteinExistence type="predicted"/>
<feature type="non-terminal residue" evidence="1">
    <location>
        <position position="166"/>
    </location>
</feature>
<dbReference type="RefSeq" id="WP_160198748.1">
    <property type="nucleotide sequence ID" value="NZ_QXXA01000026.1"/>
</dbReference>
<dbReference type="EMBL" id="QXXA01000026">
    <property type="protein sequence ID" value="NBI08284.1"/>
    <property type="molecule type" value="Genomic_DNA"/>
</dbReference>
<accession>A0A845R1Z5</accession>
<sequence length="166" mass="19069">MYINNIDIVQFDAELYSKQIGTKEINSETEWNRKKFLIKDQQKLSLPLNVELIVKGEDINILEKNISNIIKESQKSSIKFKDIDFFLDGILKSSSPKYIGKDLMDDKETSLLNLDFEVYYKYEQEKIINFNKSNDLTIFVVGNDTTPAIVEITPSIDVASVNITGF</sequence>
<gene>
    <name evidence="1" type="ORF">D3Z33_15595</name>
</gene>
<dbReference type="OrthoDB" id="2067591at2"/>
<evidence type="ECO:0000313" key="2">
    <source>
        <dbReference type="Proteomes" id="UP000467132"/>
    </source>
</evidence>
<reference evidence="1 2" key="1">
    <citation type="submission" date="2018-08" db="EMBL/GenBank/DDBJ databases">
        <title>Murine metabolic-syndrome-specific gut microbial biobank.</title>
        <authorList>
            <person name="Liu C."/>
        </authorList>
    </citation>
    <scope>NUCLEOTIDE SEQUENCE [LARGE SCALE GENOMIC DNA]</scope>
    <source>
        <strain evidence="1 2">583</strain>
    </source>
</reference>
<protein>
    <submittedName>
        <fullName evidence="1">Uncharacterized protein</fullName>
    </submittedName>
</protein>
<dbReference type="Proteomes" id="UP000467132">
    <property type="component" value="Unassembled WGS sequence"/>
</dbReference>
<name>A0A845R1Z5_9CLOT</name>
<keyword evidence="2" id="KW-1185">Reference proteome</keyword>
<dbReference type="AlphaFoldDB" id="A0A845R1Z5"/>
<organism evidence="1 2">
    <name type="scientific">Senegalia massiliensis</name>
    <dbReference type="NCBI Taxonomy" id="1720316"/>
    <lineage>
        <taxon>Bacteria</taxon>
        <taxon>Bacillati</taxon>
        <taxon>Bacillota</taxon>
        <taxon>Clostridia</taxon>
        <taxon>Eubacteriales</taxon>
        <taxon>Clostridiaceae</taxon>
        <taxon>Senegalia</taxon>
    </lineage>
</organism>
<comment type="caution">
    <text evidence="1">The sequence shown here is derived from an EMBL/GenBank/DDBJ whole genome shotgun (WGS) entry which is preliminary data.</text>
</comment>